<comment type="caution">
    <text evidence="1">The sequence shown here is derived from an EMBL/GenBank/DDBJ whole genome shotgun (WGS) entry which is preliminary data.</text>
</comment>
<gene>
    <name evidence="1" type="ORF">JMJ77_009793</name>
</gene>
<protein>
    <submittedName>
        <fullName evidence="1">Uncharacterized protein</fullName>
    </submittedName>
</protein>
<organism evidence="1 2">
    <name type="scientific">Colletotrichum scovillei</name>
    <dbReference type="NCBI Taxonomy" id="1209932"/>
    <lineage>
        <taxon>Eukaryota</taxon>
        <taxon>Fungi</taxon>
        <taxon>Dikarya</taxon>
        <taxon>Ascomycota</taxon>
        <taxon>Pezizomycotina</taxon>
        <taxon>Sordariomycetes</taxon>
        <taxon>Hypocreomycetidae</taxon>
        <taxon>Glomerellales</taxon>
        <taxon>Glomerellaceae</taxon>
        <taxon>Colletotrichum</taxon>
        <taxon>Colletotrichum acutatum species complex</taxon>
    </lineage>
</organism>
<proteinExistence type="predicted"/>
<sequence length="279" mass="31997">MAMFQPSYLCPHHCTVRPFASTETWNTTPRNPCSIDGTSNFYPYMSSVNPNASWECAMPLSSIDSQRWGPLSSEMAPLHPHNNIQEQDNLDLMRSRGVSMPDYGTICRFDDYTRPIRPLKVVTDSERHVCNQLSSPVASSDNLANRYCTTSWDTNIDNFTRISASSPRPLSPPPLSDHHSSIRYDFLGDFSEPSSTQYRHRSHSDIEIDRLPLPQDRRYLFVNRTMKDGQLISKEVQTSGSWKTIERRKRVARKAEKRIAMAIIDAVSNKENDLRRLLE</sequence>
<keyword evidence="2" id="KW-1185">Reference proteome</keyword>
<accession>A0A9P7U9M4</accession>
<name>A0A9P7U9M4_9PEZI</name>
<dbReference type="Proteomes" id="UP000699042">
    <property type="component" value="Unassembled WGS sequence"/>
</dbReference>
<evidence type="ECO:0000313" key="1">
    <source>
        <dbReference type="EMBL" id="KAG7045715.1"/>
    </source>
</evidence>
<dbReference type="EMBL" id="JAESDN010000009">
    <property type="protein sequence ID" value="KAG7045715.1"/>
    <property type="molecule type" value="Genomic_DNA"/>
</dbReference>
<dbReference type="AlphaFoldDB" id="A0A9P7U9M4"/>
<evidence type="ECO:0000313" key="2">
    <source>
        <dbReference type="Proteomes" id="UP000699042"/>
    </source>
</evidence>
<reference evidence="1" key="1">
    <citation type="submission" date="2021-05" db="EMBL/GenBank/DDBJ databases">
        <title>Comparative genomics of three Colletotrichum scovillei strains and genetic complementation revealed genes involved fungal growth and virulence on chili pepper.</title>
        <authorList>
            <person name="Hsieh D.-K."/>
            <person name="Chuang S.-C."/>
            <person name="Chen C.-Y."/>
            <person name="Chao Y.-T."/>
            <person name="Lu M.-Y.J."/>
            <person name="Lee M.-H."/>
            <person name="Shih M.-C."/>
        </authorList>
    </citation>
    <scope>NUCLEOTIDE SEQUENCE</scope>
    <source>
        <strain evidence="1">Coll-153</strain>
    </source>
</reference>